<dbReference type="Gene3D" id="3.80.10.10">
    <property type="entry name" value="Ribonuclease Inhibitor"/>
    <property type="match status" value="1"/>
</dbReference>
<evidence type="ECO:0008006" key="6">
    <source>
        <dbReference type="Google" id="ProtNLM"/>
    </source>
</evidence>
<gene>
    <name evidence="4" type="primary">LOC123083126</name>
</gene>
<dbReference type="GeneID" id="123083126"/>
<dbReference type="Gramene" id="TraesCS1B03G0007200.1">
    <property type="protein sequence ID" value="TraesCS1B03G0007200.1.CDS"/>
    <property type="gene ID" value="TraesCS1B03G0007200"/>
</dbReference>
<dbReference type="GO" id="GO:0006952">
    <property type="term" value="P:defense response"/>
    <property type="evidence" value="ECO:0007669"/>
    <property type="project" value="InterPro"/>
</dbReference>
<dbReference type="Proteomes" id="UP000019116">
    <property type="component" value="Chromosome 1B"/>
</dbReference>
<dbReference type="RefSeq" id="XP_044361197.1">
    <property type="nucleotide sequence ID" value="XM_044505262.1"/>
</dbReference>
<dbReference type="Pfam" id="PF23598">
    <property type="entry name" value="LRR_14"/>
    <property type="match status" value="1"/>
</dbReference>
<feature type="domain" description="Disease resistance protein winged helix" evidence="2">
    <location>
        <begin position="342"/>
        <end position="411"/>
    </location>
</feature>
<dbReference type="InterPro" id="IPR058922">
    <property type="entry name" value="WHD_DRP"/>
</dbReference>
<feature type="domain" description="Disease resistance R13L4/SHOC-2-like LRR" evidence="3">
    <location>
        <begin position="489"/>
        <end position="574"/>
    </location>
</feature>
<dbReference type="PANTHER" id="PTHR23155">
    <property type="entry name" value="DISEASE RESISTANCE PROTEIN RP"/>
    <property type="match status" value="1"/>
</dbReference>
<dbReference type="InterPro" id="IPR032675">
    <property type="entry name" value="LRR_dom_sf"/>
</dbReference>
<dbReference type="InterPro" id="IPR044974">
    <property type="entry name" value="Disease_R_plants"/>
</dbReference>
<keyword evidence="1" id="KW-0677">Repeat</keyword>
<organism evidence="4">
    <name type="scientific">Triticum aestivum</name>
    <name type="common">Wheat</name>
    <dbReference type="NCBI Taxonomy" id="4565"/>
    <lineage>
        <taxon>Eukaryota</taxon>
        <taxon>Viridiplantae</taxon>
        <taxon>Streptophyta</taxon>
        <taxon>Embryophyta</taxon>
        <taxon>Tracheophyta</taxon>
        <taxon>Spermatophyta</taxon>
        <taxon>Magnoliopsida</taxon>
        <taxon>Liliopsida</taxon>
        <taxon>Poales</taxon>
        <taxon>Poaceae</taxon>
        <taxon>BOP clade</taxon>
        <taxon>Pooideae</taxon>
        <taxon>Triticodae</taxon>
        <taxon>Triticeae</taxon>
        <taxon>Triticinae</taxon>
        <taxon>Triticum</taxon>
    </lineage>
</organism>
<reference evidence="4" key="1">
    <citation type="submission" date="2018-08" db="EMBL/GenBank/DDBJ databases">
        <authorList>
            <person name="Rossello M."/>
        </authorList>
    </citation>
    <scope>NUCLEOTIDE SEQUENCE [LARGE SCALE GENOMIC DNA]</scope>
    <source>
        <strain evidence="4">cv. Chinese Spring</strain>
    </source>
</reference>
<sequence length="864" mass="96088">MEAATVGAILKASLPSLFKLVGDRCKRLEPVVRSIQEKLEIMQSIFQDPSWGGNKTSDFKITQLKRLAEEINDCMASFDAKMISVTQFARKISELKARIESLFVGLQSFSALAPINPCSPPPVTADAEEDLLTLVQNQSEMKAKVICAIGFGGRNTLLARQVYNNAEVRWQFGQWAWVTAADKTMDDVLMEILGQFGNEPHRRPGIGMGTVILSWLLCIFTFFHRLLLWIFSDQMPGPPPAAADAAEFDMEHQLKSRLSEKRVGGRIIVTTNIRPAERPCICGDDEDNSTTGLVFVGEVDTGMLYGRTCFQLCDAALARMQGLLGCNHQKAVLEEFLLYFSMFPHDHDVRRNPLIRRWLAEGLVVHAKQKVSEYVYRSDQDIVADHLDILINNNIIKSVKKSSNGKVKRCQPPGFVFNHICARAATDKFSTLLCGPIQNEIAGEAYVRRFSLHPFMDTANGGLNVPDAVDDHLHTMLVFPTAGARYGAILSFNNRRLLRVLDLKECADVTPDHLLIICDLLLLKYLSLGSSIDHVPRKIGKLIRLETLEMRTTDVVVVYSEVLKLPKLKHLLGKFRPSSVDCPPPNKKKETDDCPDEDPKKVWRLTGGFSKLKDFLRENSALETLAGIVIGNGIGLPQLLSCMLRLRKLKIWCTPNPNPNEPTDLSGIKKGIKVFIGHGTRMTTLDYSLSINFNGSSKSFLDALEDPGRLTSLKLSGKLSIPLSVVAKMASLQELCLSQTNLSGHLIQAGLSNLRCRLKFLKLVQKNLRDLSIQNQGPFVRLERICLVGMESLTEIIIQDLTKLDTLHLICPTPGALPGVQIGSLRNLKEVGLHSRVDGAIKRGWEAAARDHQRQPNVVTIETP</sequence>
<evidence type="ECO:0000256" key="1">
    <source>
        <dbReference type="ARBA" id="ARBA00022737"/>
    </source>
</evidence>
<name>A0A3B5YR06_WHEAT</name>
<dbReference type="PANTHER" id="PTHR23155:SF1213">
    <property type="entry name" value="DISEASE RESISTANCE PROTEIN RPM1"/>
    <property type="match status" value="1"/>
</dbReference>
<proteinExistence type="predicted"/>
<evidence type="ECO:0000259" key="3">
    <source>
        <dbReference type="Pfam" id="PF23598"/>
    </source>
</evidence>
<dbReference type="AlphaFoldDB" id="A0A3B5YR06"/>
<dbReference type="SUPFAM" id="SSF52058">
    <property type="entry name" value="L domain-like"/>
    <property type="match status" value="1"/>
</dbReference>
<dbReference type="Pfam" id="PF23559">
    <property type="entry name" value="WHD_DRP"/>
    <property type="match status" value="1"/>
</dbReference>
<dbReference type="OrthoDB" id="629866at2759"/>
<dbReference type="Gramene" id="TraesCS1B02G003700.1">
    <property type="protein sequence ID" value="TraesCS1B02G003700.1"/>
    <property type="gene ID" value="TraesCS1B02G003700"/>
</dbReference>
<evidence type="ECO:0000313" key="5">
    <source>
        <dbReference type="Proteomes" id="UP000019116"/>
    </source>
</evidence>
<protein>
    <recommendedName>
        <fullName evidence="6">NB-ARC domain-containing protein</fullName>
    </recommendedName>
</protein>
<dbReference type="InterPro" id="IPR055414">
    <property type="entry name" value="LRR_R13L4/SHOC2-like"/>
</dbReference>
<keyword evidence="5" id="KW-1185">Reference proteome</keyword>
<dbReference type="EnsemblPlants" id="TraesCS1B02G003700.1">
    <property type="protein sequence ID" value="TraesCS1B02G003700.1"/>
    <property type="gene ID" value="TraesCS1B02G003700"/>
</dbReference>
<evidence type="ECO:0000259" key="2">
    <source>
        <dbReference type="Pfam" id="PF23559"/>
    </source>
</evidence>
<evidence type="ECO:0000313" key="4">
    <source>
        <dbReference type="EnsemblPlants" id="TraesCS1B02G003700.1"/>
    </source>
</evidence>
<accession>A0A3B5YR06</accession>
<reference evidence="4" key="2">
    <citation type="submission" date="2018-10" db="UniProtKB">
        <authorList>
            <consortium name="EnsemblPlants"/>
        </authorList>
    </citation>
    <scope>IDENTIFICATION</scope>
</reference>